<dbReference type="EMBL" id="AORZ01000015">
    <property type="protein sequence ID" value="EMF01202.1"/>
    <property type="molecule type" value="Genomic_DNA"/>
</dbReference>
<dbReference type="PATRIC" id="fig|1223523.3.peg.1610"/>
<evidence type="ECO:0000256" key="6">
    <source>
        <dbReference type="ARBA" id="ARBA00023277"/>
    </source>
</evidence>
<keyword evidence="6" id="KW-0119">Carbohydrate metabolism</keyword>
<dbReference type="AlphaFoldDB" id="M3CAW1"/>
<keyword evidence="3" id="KW-0963">Cytoplasm</keyword>
<keyword evidence="4" id="KW-0479">Metal-binding</keyword>
<dbReference type="PANTHER" id="PTHR42891:SF1">
    <property type="entry name" value="D-GLYCERO-BETA-D-MANNO-HEPTOSE-1,7-BISPHOSPHATE 7-PHOSPHATASE"/>
    <property type="match status" value="1"/>
</dbReference>
<comment type="similarity">
    <text evidence="2">Belongs to the GmhB family.</text>
</comment>
<dbReference type="GO" id="GO:0005737">
    <property type="term" value="C:cytoplasm"/>
    <property type="evidence" value="ECO:0007669"/>
    <property type="project" value="UniProtKB-SubCell"/>
</dbReference>
<comment type="subcellular location">
    <subcellularLocation>
        <location evidence="1">Cytoplasm</location>
    </subcellularLocation>
</comment>
<feature type="compositionally biased region" description="Gly residues" evidence="8">
    <location>
        <begin position="177"/>
        <end position="187"/>
    </location>
</feature>
<dbReference type="InterPro" id="IPR036412">
    <property type="entry name" value="HAD-like_sf"/>
</dbReference>
<proteinExistence type="inferred from homology"/>
<evidence type="ECO:0000313" key="9">
    <source>
        <dbReference type="EMBL" id="EMF01202.1"/>
    </source>
</evidence>
<dbReference type="PANTHER" id="PTHR42891">
    <property type="entry name" value="D-GLYCERO-BETA-D-MANNO-HEPTOSE-1,7-BISPHOSPHATE 7-PHOSPHATASE"/>
    <property type="match status" value="1"/>
</dbReference>
<dbReference type="SUPFAM" id="SSF56784">
    <property type="entry name" value="HAD-like"/>
    <property type="match status" value="1"/>
</dbReference>
<feature type="compositionally biased region" description="Low complexity" evidence="8">
    <location>
        <begin position="188"/>
        <end position="213"/>
    </location>
</feature>
<dbReference type="eggNOG" id="COG0241">
    <property type="taxonomic scope" value="Bacteria"/>
</dbReference>
<dbReference type="NCBIfam" id="TIGR01662">
    <property type="entry name" value="HAD-SF-IIIA"/>
    <property type="match status" value="1"/>
</dbReference>
<dbReference type="NCBIfam" id="TIGR01656">
    <property type="entry name" value="Histidinol-ppas"/>
    <property type="match status" value="1"/>
</dbReference>
<keyword evidence="5 9" id="KW-0378">Hydrolase</keyword>
<dbReference type="InterPro" id="IPR023214">
    <property type="entry name" value="HAD_sf"/>
</dbReference>
<evidence type="ECO:0000256" key="5">
    <source>
        <dbReference type="ARBA" id="ARBA00022801"/>
    </source>
</evidence>
<dbReference type="STRING" id="1223523.H340_07858"/>
<dbReference type="Pfam" id="PF13242">
    <property type="entry name" value="Hydrolase_like"/>
    <property type="match status" value="1"/>
</dbReference>
<comment type="caution">
    <text evidence="9">The sequence shown here is derived from an EMBL/GenBank/DDBJ whole genome shotgun (WGS) entry which is preliminary data.</text>
</comment>
<evidence type="ECO:0000256" key="2">
    <source>
        <dbReference type="ARBA" id="ARBA00005628"/>
    </source>
</evidence>
<dbReference type="RefSeq" id="WP_004941541.1">
    <property type="nucleotide sequence ID" value="NZ_AORZ01000015.1"/>
</dbReference>
<accession>M3CAW1</accession>
<dbReference type="InterPro" id="IPR006543">
    <property type="entry name" value="Histidinol-phos"/>
</dbReference>
<dbReference type="GO" id="GO:0016791">
    <property type="term" value="F:phosphatase activity"/>
    <property type="evidence" value="ECO:0007669"/>
    <property type="project" value="InterPro"/>
</dbReference>
<evidence type="ECO:0000256" key="4">
    <source>
        <dbReference type="ARBA" id="ARBA00022723"/>
    </source>
</evidence>
<dbReference type="Gene3D" id="3.40.50.1000">
    <property type="entry name" value="HAD superfamily/HAD-like"/>
    <property type="match status" value="1"/>
</dbReference>
<evidence type="ECO:0000256" key="3">
    <source>
        <dbReference type="ARBA" id="ARBA00022490"/>
    </source>
</evidence>
<dbReference type="GO" id="GO:0005975">
    <property type="term" value="P:carbohydrate metabolic process"/>
    <property type="evidence" value="ECO:0007669"/>
    <property type="project" value="InterPro"/>
</dbReference>
<dbReference type="Proteomes" id="UP000011740">
    <property type="component" value="Unassembled WGS sequence"/>
</dbReference>
<evidence type="ECO:0000256" key="1">
    <source>
        <dbReference type="ARBA" id="ARBA00004496"/>
    </source>
</evidence>
<gene>
    <name evidence="9" type="ORF">H340_07858</name>
</gene>
<dbReference type="InterPro" id="IPR006549">
    <property type="entry name" value="HAD-SF_hydro_IIIA"/>
</dbReference>
<evidence type="ECO:0000313" key="10">
    <source>
        <dbReference type="Proteomes" id="UP000011740"/>
    </source>
</evidence>
<feature type="region of interest" description="Disordered" evidence="8">
    <location>
        <begin position="177"/>
        <end position="278"/>
    </location>
</feature>
<name>M3CAW1_STRM1</name>
<evidence type="ECO:0000256" key="7">
    <source>
        <dbReference type="ARBA" id="ARBA00031828"/>
    </source>
</evidence>
<protein>
    <recommendedName>
        <fullName evidence="7">D,D-heptose 1,7-bisphosphate phosphatase</fullName>
    </recommendedName>
</protein>
<evidence type="ECO:0000256" key="8">
    <source>
        <dbReference type="SAM" id="MobiDB-lite"/>
    </source>
</evidence>
<reference evidence="9 10" key="1">
    <citation type="journal article" date="2013" name="Genome Announc.">
        <title>Whole-Genome Shotgun Assembly and Analysis of the Genome of Streptomyces mobaraensis DSM 40847, a Strain for Industrial Production of Microbial Transglutaminase.</title>
        <authorList>
            <person name="Yang H."/>
            <person name="He T."/>
            <person name="Wu W."/>
            <person name="Zhu W."/>
            <person name="Lu B."/>
            <person name="Sun W."/>
        </authorList>
    </citation>
    <scope>NUCLEOTIDE SEQUENCE [LARGE SCALE GENOMIC DNA]</scope>
    <source>
        <strain evidence="9 10">DSM 40847</strain>
    </source>
</reference>
<organism evidence="9 10">
    <name type="scientific">Streptomyces mobaraensis (strain ATCC 29032 / DSM 40847 / JCM 4168 / NBRC 13819 / NCIMB 11159 / IPCR 16-22)</name>
    <dbReference type="NCBI Taxonomy" id="1223523"/>
    <lineage>
        <taxon>Bacteria</taxon>
        <taxon>Bacillati</taxon>
        <taxon>Actinomycetota</taxon>
        <taxon>Actinomycetes</taxon>
        <taxon>Kitasatosporales</taxon>
        <taxon>Streptomycetaceae</taxon>
        <taxon>Streptomyces</taxon>
    </lineage>
</organism>
<dbReference type="InterPro" id="IPR004446">
    <property type="entry name" value="Heptose_bisP_phosphatase"/>
</dbReference>
<dbReference type="GO" id="GO:0046872">
    <property type="term" value="F:metal ion binding"/>
    <property type="evidence" value="ECO:0007669"/>
    <property type="project" value="UniProtKB-KW"/>
</dbReference>
<sequence length="278" mass="27543">MTARRLPAAVLFDRDGTLVRDVPYNGDPARVVPAPGARQAVSLLRALGVPLGVISNQSGVARGLLTLAQVDRVNARVERLLGRFDVWAVCPHGPDDGCPCRKPAPGLVLTAARTLGVDPEECVVIGDIGGDMDAAAAAGASGVLVPTRATRLEEVARAACWAPDLPAAVRIALARRGGGAGDAGGPAGAPATVGAPGPARTASGSGIPPGAGARVRAVRKTLPATVGGVRSRAGAVPSDPHPAPTGNRGTGAPGRAPAPPAGLRPGSRAPRSQGGGRS</sequence>